<reference evidence="1" key="2">
    <citation type="submission" date="2025-09" db="UniProtKB">
        <authorList>
            <consortium name="Ensembl"/>
        </authorList>
    </citation>
    <scope>IDENTIFICATION</scope>
</reference>
<evidence type="ECO:0000313" key="2">
    <source>
        <dbReference type="Proteomes" id="UP000694403"/>
    </source>
</evidence>
<dbReference type="Proteomes" id="UP000694403">
    <property type="component" value="Unplaced"/>
</dbReference>
<reference evidence="1" key="1">
    <citation type="submission" date="2025-08" db="UniProtKB">
        <authorList>
            <consortium name="Ensembl"/>
        </authorList>
    </citation>
    <scope>IDENTIFICATION</scope>
</reference>
<protein>
    <submittedName>
        <fullName evidence="1">Uncharacterized protein</fullName>
    </submittedName>
</protein>
<evidence type="ECO:0000313" key="1">
    <source>
        <dbReference type="Ensembl" id="ENSCSRP00000006941.1"/>
    </source>
</evidence>
<proteinExistence type="predicted"/>
<name>A0A8C3RYG9_CHESE</name>
<accession>A0A8C3RYG9</accession>
<dbReference type="AlphaFoldDB" id="A0A8C3RYG9"/>
<organism evidence="1 2">
    <name type="scientific">Chelydra serpentina</name>
    <name type="common">Snapping turtle</name>
    <name type="synonym">Testudo serpentina</name>
    <dbReference type="NCBI Taxonomy" id="8475"/>
    <lineage>
        <taxon>Eukaryota</taxon>
        <taxon>Metazoa</taxon>
        <taxon>Chordata</taxon>
        <taxon>Craniata</taxon>
        <taxon>Vertebrata</taxon>
        <taxon>Euteleostomi</taxon>
        <taxon>Archelosauria</taxon>
        <taxon>Testudinata</taxon>
        <taxon>Testudines</taxon>
        <taxon>Cryptodira</taxon>
        <taxon>Durocryptodira</taxon>
        <taxon>Americhelydia</taxon>
        <taxon>Chelydroidea</taxon>
        <taxon>Chelydridae</taxon>
        <taxon>Chelydra</taxon>
    </lineage>
</organism>
<keyword evidence="2" id="KW-1185">Reference proteome</keyword>
<sequence length="98" mass="10743">FKYFCCYDHVTRTNSFCASFYYTRQRPGFLQLPAGQAVSSTGHPIDIAHSNLELLSDPPTTASQKAGITGTCHHAGLLNILLLELICRNTAVLKSVTE</sequence>
<dbReference type="Ensembl" id="ENSCSRT00000007156.1">
    <property type="protein sequence ID" value="ENSCSRP00000006941.1"/>
    <property type="gene ID" value="ENSCSRG00000005139.1"/>
</dbReference>